<dbReference type="EC" id="2.7.13.3" evidence="2"/>
<evidence type="ECO:0000259" key="11">
    <source>
        <dbReference type="Pfam" id="PF02518"/>
    </source>
</evidence>
<feature type="transmembrane region" description="Helical" evidence="10">
    <location>
        <begin position="168"/>
        <end position="188"/>
    </location>
</feature>
<evidence type="ECO:0000256" key="4">
    <source>
        <dbReference type="ARBA" id="ARBA00022679"/>
    </source>
</evidence>
<evidence type="ECO:0000256" key="8">
    <source>
        <dbReference type="ARBA" id="ARBA00023012"/>
    </source>
</evidence>
<dbReference type="SUPFAM" id="SSF55874">
    <property type="entry name" value="ATPase domain of HSP90 chaperone/DNA topoisomerase II/histidine kinase"/>
    <property type="match status" value="1"/>
</dbReference>
<evidence type="ECO:0000256" key="1">
    <source>
        <dbReference type="ARBA" id="ARBA00000085"/>
    </source>
</evidence>
<organism evidence="14 15">
    <name type="scientific">Nocardia otitidiscaviarum</name>
    <dbReference type="NCBI Taxonomy" id="1823"/>
    <lineage>
        <taxon>Bacteria</taxon>
        <taxon>Bacillati</taxon>
        <taxon>Actinomycetota</taxon>
        <taxon>Actinomycetes</taxon>
        <taxon>Mycobacteriales</taxon>
        <taxon>Nocardiaceae</taxon>
        <taxon>Nocardia</taxon>
    </lineage>
</organism>
<feature type="transmembrane region" description="Helical" evidence="10">
    <location>
        <begin position="50"/>
        <end position="69"/>
    </location>
</feature>
<evidence type="ECO:0000256" key="7">
    <source>
        <dbReference type="ARBA" id="ARBA00022840"/>
    </source>
</evidence>
<sequence>MHPNESRTGRRLPGAESESRVGQAEPRRWPMPADAGTPAETNRAEHRARLVDLALGMLTLVVVGTAITANVGGSAAGVAPSAYAFGALFGALMLVRRRWPVGTLLVSGAALLVYYMLDYPPIGLALPVAAALFSAAERGRLWWAAGTALALLAISTAVRVVQGDNLGFVLGLELPSSAGLMAAVIALGDSIRSRRGWRAELQRRERTAAVEREREAARRVERQRVRIARDLHDLLAHTVSVIALHTDVARESLRDDPDTAERSLTAARTACREASRELRATVDALRAPDAAEPPTPGLDRLDELITVTRDSGPTVTCTRSGGTAPLPAIVETTAYRVIQESLSNVLRHADARTVDIELRREAAELVVRIADDGRGSRGDTAGWGIIGMRERVALLGGDLRAENRRQGGFMVEARIPARSAA</sequence>
<dbReference type="GO" id="GO:0000155">
    <property type="term" value="F:phosphorelay sensor kinase activity"/>
    <property type="evidence" value="ECO:0007669"/>
    <property type="project" value="InterPro"/>
</dbReference>
<feature type="transmembrane region" description="Helical" evidence="10">
    <location>
        <begin position="141"/>
        <end position="161"/>
    </location>
</feature>
<dbReference type="AlphaFoldDB" id="A0A516NI21"/>
<keyword evidence="4" id="KW-0808">Transferase</keyword>
<keyword evidence="8" id="KW-0902">Two-component regulatory system</keyword>
<gene>
    <name evidence="14" type="ORF">FOH10_07170</name>
</gene>
<evidence type="ECO:0000256" key="5">
    <source>
        <dbReference type="ARBA" id="ARBA00022741"/>
    </source>
</evidence>
<evidence type="ECO:0000256" key="10">
    <source>
        <dbReference type="SAM" id="Phobius"/>
    </source>
</evidence>
<dbReference type="InterPro" id="IPR011712">
    <property type="entry name" value="Sig_transdc_His_kin_sub3_dim/P"/>
</dbReference>
<evidence type="ECO:0000313" key="15">
    <source>
        <dbReference type="Proteomes" id="UP000317039"/>
    </source>
</evidence>
<evidence type="ECO:0000256" key="9">
    <source>
        <dbReference type="SAM" id="MobiDB-lite"/>
    </source>
</evidence>
<evidence type="ECO:0000259" key="12">
    <source>
        <dbReference type="Pfam" id="PF07730"/>
    </source>
</evidence>
<keyword evidence="3" id="KW-0597">Phosphoprotein</keyword>
<feature type="region of interest" description="Disordered" evidence="9">
    <location>
        <begin position="1"/>
        <end position="42"/>
    </location>
</feature>
<evidence type="ECO:0000259" key="13">
    <source>
        <dbReference type="Pfam" id="PF23539"/>
    </source>
</evidence>
<dbReference type="EMBL" id="CP041695">
    <property type="protein sequence ID" value="QDP78554.1"/>
    <property type="molecule type" value="Genomic_DNA"/>
</dbReference>
<dbReference type="PANTHER" id="PTHR24421">
    <property type="entry name" value="NITRATE/NITRITE SENSOR PROTEIN NARX-RELATED"/>
    <property type="match status" value="1"/>
</dbReference>
<feature type="transmembrane region" description="Helical" evidence="10">
    <location>
        <begin position="75"/>
        <end position="94"/>
    </location>
</feature>
<dbReference type="CDD" id="cd16917">
    <property type="entry name" value="HATPase_UhpB-NarQ-NarX-like"/>
    <property type="match status" value="1"/>
</dbReference>
<comment type="catalytic activity">
    <reaction evidence="1">
        <text>ATP + protein L-histidine = ADP + protein N-phospho-L-histidine.</text>
        <dbReference type="EC" id="2.7.13.3"/>
    </reaction>
</comment>
<dbReference type="InterPro" id="IPR036890">
    <property type="entry name" value="HATPase_C_sf"/>
</dbReference>
<dbReference type="GO" id="GO:0046983">
    <property type="term" value="F:protein dimerization activity"/>
    <property type="evidence" value="ECO:0007669"/>
    <property type="project" value="InterPro"/>
</dbReference>
<dbReference type="Pfam" id="PF23539">
    <property type="entry name" value="DUF7134"/>
    <property type="match status" value="1"/>
</dbReference>
<dbReference type="GO" id="GO:0005524">
    <property type="term" value="F:ATP binding"/>
    <property type="evidence" value="ECO:0007669"/>
    <property type="project" value="UniProtKB-KW"/>
</dbReference>
<keyword evidence="7" id="KW-0067">ATP-binding</keyword>
<keyword evidence="10" id="KW-1133">Transmembrane helix</keyword>
<dbReference type="Pfam" id="PF02518">
    <property type="entry name" value="HATPase_c"/>
    <property type="match status" value="1"/>
</dbReference>
<dbReference type="InterPro" id="IPR055558">
    <property type="entry name" value="DUF7134"/>
</dbReference>
<evidence type="ECO:0000313" key="14">
    <source>
        <dbReference type="EMBL" id="QDP78554.1"/>
    </source>
</evidence>
<protein>
    <recommendedName>
        <fullName evidence="2">histidine kinase</fullName>
        <ecNumber evidence="2">2.7.13.3</ecNumber>
    </recommendedName>
</protein>
<evidence type="ECO:0000256" key="6">
    <source>
        <dbReference type="ARBA" id="ARBA00022777"/>
    </source>
</evidence>
<proteinExistence type="predicted"/>
<feature type="domain" description="Signal transduction histidine kinase subgroup 3 dimerisation and phosphoacceptor" evidence="12">
    <location>
        <begin position="224"/>
        <end position="289"/>
    </location>
</feature>
<keyword evidence="6 14" id="KW-0418">Kinase</keyword>
<feature type="domain" description="DUF7134" evidence="13">
    <location>
        <begin position="46"/>
        <end position="195"/>
    </location>
</feature>
<dbReference type="Pfam" id="PF07730">
    <property type="entry name" value="HisKA_3"/>
    <property type="match status" value="1"/>
</dbReference>
<accession>A0A516NI21</accession>
<feature type="transmembrane region" description="Helical" evidence="10">
    <location>
        <begin position="101"/>
        <end position="117"/>
    </location>
</feature>
<keyword evidence="10" id="KW-0472">Membrane</keyword>
<dbReference type="InterPro" id="IPR003594">
    <property type="entry name" value="HATPase_dom"/>
</dbReference>
<keyword evidence="5" id="KW-0547">Nucleotide-binding</keyword>
<keyword evidence="10" id="KW-0812">Transmembrane</keyword>
<evidence type="ECO:0000256" key="3">
    <source>
        <dbReference type="ARBA" id="ARBA00022553"/>
    </source>
</evidence>
<evidence type="ECO:0000256" key="2">
    <source>
        <dbReference type="ARBA" id="ARBA00012438"/>
    </source>
</evidence>
<name>A0A516NI21_9NOCA</name>
<dbReference type="PANTHER" id="PTHR24421:SF10">
    <property type="entry name" value="NITRATE_NITRITE SENSOR PROTEIN NARQ"/>
    <property type="match status" value="1"/>
</dbReference>
<feature type="domain" description="Histidine kinase/HSP90-like ATPase" evidence="11">
    <location>
        <begin position="331"/>
        <end position="418"/>
    </location>
</feature>
<reference evidence="14 15" key="1">
    <citation type="submission" date="2019-07" db="EMBL/GenBank/DDBJ databases">
        <title>Complete Genome Sequence and Methylome Analysis of Nocardia otitidis-caviarum NEB252.</title>
        <authorList>
            <person name="Fomenkov A."/>
            <person name="Anton B.P."/>
            <person name="Vincze T."/>
            <person name="Roberts R.J."/>
        </authorList>
    </citation>
    <scope>NUCLEOTIDE SEQUENCE [LARGE SCALE GENOMIC DNA]</scope>
    <source>
        <strain evidence="14 15">NEB252</strain>
    </source>
</reference>
<dbReference type="Proteomes" id="UP000317039">
    <property type="component" value="Chromosome"/>
</dbReference>
<dbReference type="KEGG" id="nod:FOH10_07170"/>
<dbReference type="Gene3D" id="3.30.565.10">
    <property type="entry name" value="Histidine kinase-like ATPase, C-terminal domain"/>
    <property type="match status" value="1"/>
</dbReference>
<dbReference type="InterPro" id="IPR050482">
    <property type="entry name" value="Sensor_HK_TwoCompSys"/>
</dbReference>
<dbReference type="Gene3D" id="1.20.5.1930">
    <property type="match status" value="1"/>
</dbReference>
<dbReference type="GO" id="GO:0016020">
    <property type="term" value="C:membrane"/>
    <property type="evidence" value="ECO:0007669"/>
    <property type="project" value="InterPro"/>
</dbReference>